<dbReference type="SUPFAM" id="SSF56059">
    <property type="entry name" value="Glutathione synthetase ATP-binding domain-like"/>
    <property type="match status" value="1"/>
</dbReference>
<evidence type="ECO:0000313" key="2">
    <source>
        <dbReference type="Proteomes" id="UP000249066"/>
    </source>
</evidence>
<protein>
    <submittedName>
        <fullName evidence="1">Transporter</fullName>
    </submittedName>
</protein>
<comment type="caution">
    <text evidence="1">The sequence shown here is derived from an EMBL/GenBank/DDBJ whole genome shotgun (WGS) entry which is preliminary data.</text>
</comment>
<dbReference type="Gene3D" id="3.30.470.20">
    <property type="entry name" value="ATP-grasp fold, B domain"/>
    <property type="match status" value="1"/>
</dbReference>
<reference evidence="1 2" key="1">
    <citation type="submission" date="2017-08" db="EMBL/GenBank/DDBJ databases">
        <title>Infants hospitalized years apart are colonized by the same room-sourced microbial strains.</title>
        <authorList>
            <person name="Brooks B."/>
            <person name="Olm M.R."/>
            <person name="Firek B.A."/>
            <person name="Baker R."/>
            <person name="Thomas B.C."/>
            <person name="Morowitz M.J."/>
            <person name="Banfield J.F."/>
        </authorList>
    </citation>
    <scope>NUCLEOTIDE SEQUENCE [LARGE SCALE GENOMIC DNA]</scope>
    <source>
        <strain evidence="1">S2_018_000_R2_101</strain>
    </source>
</reference>
<dbReference type="InterPro" id="IPR053191">
    <property type="entry name" value="DcsG_Biosynth_Enzyme"/>
</dbReference>
<organism evidence="1 2">
    <name type="scientific">Sphingomonas sanxanigenens</name>
    <dbReference type="NCBI Taxonomy" id="397260"/>
    <lineage>
        <taxon>Bacteria</taxon>
        <taxon>Pseudomonadati</taxon>
        <taxon>Pseudomonadota</taxon>
        <taxon>Alphaproteobacteria</taxon>
        <taxon>Sphingomonadales</taxon>
        <taxon>Sphingomonadaceae</taxon>
        <taxon>Sphingomonas</taxon>
    </lineage>
</organism>
<dbReference type="PANTHER" id="PTHR39217">
    <property type="match status" value="1"/>
</dbReference>
<gene>
    <name evidence="1" type="ORF">DI623_13525</name>
</gene>
<dbReference type="AlphaFoldDB" id="A0A2W5BY75"/>
<evidence type="ECO:0000313" key="1">
    <source>
        <dbReference type="EMBL" id="PZO88021.1"/>
    </source>
</evidence>
<accession>A0A2W5BY75</accession>
<sequence>MRASARDWTDANLGSADVTLPLLAWGYHLDPAGWNALLDRWPVDAMLLNPARLLRWNGRKTYLSALAAAGVPIVPTYFTPFADEAALAAAFADFGGDEIVVKPQVSAGSHDTFRLRRSDPAPCTRDAMIQPFLPAVAGEGELAIFLFGGRLSHGGVKRAAAGDFRVQPQLGGRIDAWRPDDEALAVAHAAVAALPEAPFYVRVDLIRLPEGRLAVMEVEAIEPDLYLHLAPDGGDMLALALRDAIAFAQ</sequence>
<name>A0A2W5BY75_9SPHN</name>
<dbReference type="PANTHER" id="PTHR39217:SF1">
    <property type="entry name" value="GLUTATHIONE SYNTHETASE"/>
    <property type="match status" value="1"/>
</dbReference>
<dbReference type="Proteomes" id="UP000249066">
    <property type="component" value="Unassembled WGS sequence"/>
</dbReference>
<dbReference type="EMBL" id="QFNN01000105">
    <property type="protein sequence ID" value="PZO88021.1"/>
    <property type="molecule type" value="Genomic_DNA"/>
</dbReference>
<proteinExistence type="predicted"/>